<reference evidence="2 3" key="1">
    <citation type="submission" date="2016-07" db="EMBL/GenBank/DDBJ databases">
        <title>Draft genome sequence of Methyloligella halotolerans C2T (VKM B-2706T=CCUG 61687T=DSM 25045T), a halotolerant polyhydroxybutyrate accumulating methylotroph.</title>
        <authorList>
            <person name="Vasilenko O.V."/>
            <person name="Doronina N.V."/>
            <person name="Poroshina M.N."/>
            <person name="Tarlachkov S.V."/>
            <person name="Trotsenko Y.A."/>
        </authorList>
    </citation>
    <scope>NUCLEOTIDE SEQUENCE [LARGE SCALE GENOMIC DNA]</scope>
    <source>
        <strain evidence="2 3">VKM B-2706</strain>
    </source>
</reference>
<dbReference type="AlphaFoldDB" id="A0A1E2RV37"/>
<dbReference type="SUPFAM" id="SSF82657">
    <property type="entry name" value="BolA-like"/>
    <property type="match status" value="1"/>
</dbReference>
<evidence type="ECO:0000313" key="2">
    <source>
        <dbReference type="EMBL" id="ODA66073.1"/>
    </source>
</evidence>
<dbReference type="PANTHER" id="PTHR46230">
    <property type="match status" value="1"/>
</dbReference>
<dbReference type="PANTHER" id="PTHR46230:SF7">
    <property type="entry name" value="BOLA-LIKE PROTEIN 1"/>
    <property type="match status" value="1"/>
</dbReference>
<organism evidence="2 3">
    <name type="scientific">Methyloligella halotolerans</name>
    <dbReference type="NCBI Taxonomy" id="1177755"/>
    <lineage>
        <taxon>Bacteria</taxon>
        <taxon>Pseudomonadati</taxon>
        <taxon>Pseudomonadota</taxon>
        <taxon>Alphaproteobacteria</taxon>
        <taxon>Hyphomicrobiales</taxon>
        <taxon>Hyphomicrobiaceae</taxon>
        <taxon>Methyloligella</taxon>
    </lineage>
</organism>
<dbReference type="PATRIC" id="fig|1177755.3.peg.3116"/>
<sequence length="98" mass="10482">MTIENAIKEKLTKAFSPAGMQVVNESHMHAGHASSPGTGESHFAVVVVADVFEGKSRLERHRMVNEALAEELAGGIHALAIRAMTRPEYEAAREAAAS</sequence>
<dbReference type="Pfam" id="PF01722">
    <property type="entry name" value="BolA"/>
    <property type="match status" value="1"/>
</dbReference>
<dbReference type="PIRSF" id="PIRSF003113">
    <property type="entry name" value="BolA"/>
    <property type="match status" value="1"/>
</dbReference>
<dbReference type="RefSeq" id="WP_069096216.1">
    <property type="nucleotide sequence ID" value="NZ_MASI01000011.1"/>
</dbReference>
<evidence type="ECO:0000313" key="3">
    <source>
        <dbReference type="Proteomes" id="UP000095087"/>
    </source>
</evidence>
<dbReference type="STRING" id="1177755.A7A08_03088"/>
<dbReference type="InterPro" id="IPR036065">
    <property type="entry name" value="BolA-like_sf"/>
</dbReference>
<dbReference type="Proteomes" id="UP000095087">
    <property type="component" value="Unassembled WGS sequence"/>
</dbReference>
<keyword evidence="3" id="KW-1185">Reference proteome</keyword>
<gene>
    <name evidence="2" type="ORF">A7A08_03088</name>
</gene>
<evidence type="ECO:0000256" key="1">
    <source>
        <dbReference type="RuleBase" id="RU003860"/>
    </source>
</evidence>
<accession>A0A1E2RV37</accession>
<dbReference type="GO" id="GO:0016226">
    <property type="term" value="P:iron-sulfur cluster assembly"/>
    <property type="evidence" value="ECO:0007669"/>
    <property type="project" value="TreeGrafter"/>
</dbReference>
<proteinExistence type="inferred from homology"/>
<dbReference type="InterPro" id="IPR002634">
    <property type="entry name" value="BolA"/>
</dbReference>
<dbReference type="EMBL" id="MASI01000011">
    <property type="protein sequence ID" value="ODA66073.1"/>
    <property type="molecule type" value="Genomic_DNA"/>
</dbReference>
<comment type="similarity">
    <text evidence="1">Belongs to the BolA/IbaG family.</text>
</comment>
<dbReference type="Gene3D" id="3.30.300.90">
    <property type="entry name" value="BolA-like"/>
    <property type="match status" value="1"/>
</dbReference>
<comment type="caution">
    <text evidence="2">The sequence shown here is derived from an EMBL/GenBank/DDBJ whole genome shotgun (WGS) entry which is preliminary data.</text>
</comment>
<protein>
    <submittedName>
        <fullName evidence="2">Transcriptional regulator BolA</fullName>
    </submittedName>
</protein>
<name>A0A1E2RV37_9HYPH</name>
<dbReference type="OrthoDB" id="9811118at2"/>